<evidence type="ECO:0000313" key="4">
    <source>
        <dbReference type="Proteomes" id="UP000527355"/>
    </source>
</evidence>
<keyword evidence="2" id="KW-1133">Transmembrane helix</keyword>
<accession>A0A7J7Y2N8</accession>
<dbReference type="Proteomes" id="UP000527355">
    <property type="component" value="Unassembled WGS sequence"/>
</dbReference>
<feature type="region of interest" description="Disordered" evidence="1">
    <location>
        <begin position="1"/>
        <end position="50"/>
    </location>
</feature>
<keyword evidence="2" id="KW-0812">Transmembrane</keyword>
<proteinExistence type="predicted"/>
<evidence type="ECO:0000313" key="3">
    <source>
        <dbReference type="EMBL" id="KAF6356273.1"/>
    </source>
</evidence>
<name>A0A7J7Y2N8_MYOMY</name>
<evidence type="ECO:0000256" key="2">
    <source>
        <dbReference type="SAM" id="Phobius"/>
    </source>
</evidence>
<feature type="compositionally biased region" description="Basic and acidic residues" evidence="1">
    <location>
        <begin position="1"/>
        <end position="21"/>
    </location>
</feature>
<evidence type="ECO:0000256" key="1">
    <source>
        <dbReference type="SAM" id="MobiDB-lite"/>
    </source>
</evidence>
<protein>
    <submittedName>
        <fullName evidence="3">Trinucleotide repeat containing adaptor 6A</fullName>
    </submittedName>
</protein>
<comment type="caution">
    <text evidence="3">The sequence shown here is derived from an EMBL/GenBank/DDBJ whole genome shotgun (WGS) entry which is preliminary data.</text>
</comment>
<dbReference type="EMBL" id="JABWUV010000005">
    <property type="protein sequence ID" value="KAF6356273.1"/>
    <property type="molecule type" value="Genomic_DNA"/>
</dbReference>
<gene>
    <name evidence="3" type="ORF">mMyoMyo1_019549</name>
</gene>
<feature type="compositionally biased region" description="Basic and acidic residues" evidence="1">
    <location>
        <begin position="39"/>
        <end position="50"/>
    </location>
</feature>
<dbReference type="AlphaFoldDB" id="A0A7J7Y2N8"/>
<keyword evidence="4" id="KW-1185">Reference proteome</keyword>
<reference evidence="3 4" key="1">
    <citation type="journal article" date="2020" name="Nature">
        <title>Six reference-quality genomes reveal evolution of bat adaptations.</title>
        <authorList>
            <person name="Jebb D."/>
            <person name="Huang Z."/>
            <person name="Pippel M."/>
            <person name="Hughes G.M."/>
            <person name="Lavrichenko K."/>
            <person name="Devanna P."/>
            <person name="Winkler S."/>
            <person name="Jermiin L.S."/>
            <person name="Skirmuntt E.C."/>
            <person name="Katzourakis A."/>
            <person name="Burkitt-Gray L."/>
            <person name="Ray D.A."/>
            <person name="Sullivan K.A.M."/>
            <person name="Roscito J.G."/>
            <person name="Kirilenko B.M."/>
            <person name="Davalos L.M."/>
            <person name="Corthals A.P."/>
            <person name="Power M.L."/>
            <person name="Jones G."/>
            <person name="Ransome R.D."/>
            <person name="Dechmann D.K.N."/>
            <person name="Locatelli A.G."/>
            <person name="Puechmaille S.J."/>
            <person name="Fedrigo O."/>
            <person name="Jarvis E.D."/>
            <person name="Hiller M."/>
            <person name="Vernes S.C."/>
            <person name="Myers E.W."/>
            <person name="Teeling E.C."/>
        </authorList>
    </citation>
    <scope>NUCLEOTIDE SEQUENCE [LARGE SCALE GENOMIC DNA]</scope>
    <source>
        <strain evidence="3">MMyoMyo1</strain>
        <tissue evidence="3">Flight muscle</tissue>
    </source>
</reference>
<sequence length="71" mass="8490">MRELEANATKDVERSLSRDLVQEEEQLMEEKKKKKDDKKKKEAAQKKATEQKIKGTFKAIFILFYFIFIHL</sequence>
<organism evidence="3 4">
    <name type="scientific">Myotis myotis</name>
    <name type="common">Greater mouse-eared bat</name>
    <name type="synonym">Vespertilio myotis</name>
    <dbReference type="NCBI Taxonomy" id="51298"/>
    <lineage>
        <taxon>Eukaryota</taxon>
        <taxon>Metazoa</taxon>
        <taxon>Chordata</taxon>
        <taxon>Craniata</taxon>
        <taxon>Vertebrata</taxon>
        <taxon>Euteleostomi</taxon>
        <taxon>Mammalia</taxon>
        <taxon>Eutheria</taxon>
        <taxon>Laurasiatheria</taxon>
        <taxon>Chiroptera</taxon>
        <taxon>Yangochiroptera</taxon>
        <taxon>Vespertilionidae</taxon>
        <taxon>Myotis</taxon>
    </lineage>
</organism>
<feature type="transmembrane region" description="Helical" evidence="2">
    <location>
        <begin position="55"/>
        <end position="70"/>
    </location>
</feature>
<keyword evidence="2" id="KW-0472">Membrane</keyword>